<keyword evidence="4 10" id="KW-0240">DNA-directed RNA polymerase</keyword>
<evidence type="ECO:0000313" key="12">
    <source>
        <dbReference type="Proteomes" id="UP000242699"/>
    </source>
</evidence>
<sequence>MDPKGLTVKELTDRHESKYALAVAAARRGRAITEGSHPLVESRASKPVTIALDEIHRGLITVEVPSTGIK</sequence>
<evidence type="ECO:0000256" key="3">
    <source>
        <dbReference type="ARBA" id="ARBA00013725"/>
    </source>
</evidence>
<comment type="subunit">
    <text evidence="10">The RNAP catalytic core consists of 2 alpha, 1 beta, 1 beta' and 1 omega subunit. When a sigma factor is associated with the core the holoenzyme is formed, which can initiate transcription.</text>
</comment>
<dbReference type="NCBIfam" id="TIGR00690">
    <property type="entry name" value="rpoZ"/>
    <property type="match status" value="1"/>
</dbReference>
<dbReference type="PANTHER" id="PTHR34476">
    <property type="entry name" value="DNA-DIRECTED RNA POLYMERASE SUBUNIT OMEGA"/>
    <property type="match status" value="1"/>
</dbReference>
<dbReference type="PANTHER" id="PTHR34476:SF1">
    <property type="entry name" value="DNA-DIRECTED RNA POLYMERASE SUBUNIT OMEGA"/>
    <property type="match status" value="1"/>
</dbReference>
<comment type="caution">
    <text evidence="11">The sequence shown here is derived from an EMBL/GenBank/DDBJ whole genome shotgun (WGS) entry which is preliminary data.</text>
</comment>
<evidence type="ECO:0000313" key="11">
    <source>
        <dbReference type="EMBL" id="PSR31558.1"/>
    </source>
</evidence>
<protein>
    <recommendedName>
        <fullName evidence="3 10">DNA-directed RNA polymerase subunit omega</fullName>
        <shortName evidence="10">RNAP omega subunit</shortName>
        <ecNumber evidence="2 10">2.7.7.6</ecNumber>
    </recommendedName>
    <alternativeName>
        <fullName evidence="10">RNA polymerase omega subunit</fullName>
    </alternativeName>
    <alternativeName>
        <fullName evidence="8 10">Transcriptase subunit omega</fullName>
    </alternativeName>
</protein>
<evidence type="ECO:0000256" key="1">
    <source>
        <dbReference type="ARBA" id="ARBA00006711"/>
    </source>
</evidence>
<comment type="catalytic activity">
    <reaction evidence="9 10">
        <text>RNA(n) + a ribonucleoside 5'-triphosphate = RNA(n+1) + diphosphate</text>
        <dbReference type="Rhea" id="RHEA:21248"/>
        <dbReference type="Rhea" id="RHEA-COMP:14527"/>
        <dbReference type="Rhea" id="RHEA-COMP:17342"/>
        <dbReference type="ChEBI" id="CHEBI:33019"/>
        <dbReference type="ChEBI" id="CHEBI:61557"/>
        <dbReference type="ChEBI" id="CHEBI:140395"/>
        <dbReference type="EC" id="2.7.7.6"/>
    </reaction>
</comment>
<keyword evidence="6 10" id="KW-0548">Nucleotidyltransferase</keyword>
<comment type="similarity">
    <text evidence="1 10">Belongs to the RNA polymerase subunit omega family.</text>
</comment>
<dbReference type="InterPro" id="IPR006110">
    <property type="entry name" value="Pol_omega/Rpo6/RPB6"/>
</dbReference>
<dbReference type="GO" id="GO:0006351">
    <property type="term" value="P:DNA-templated transcription"/>
    <property type="evidence" value="ECO:0007669"/>
    <property type="project" value="UniProtKB-UniRule"/>
</dbReference>
<evidence type="ECO:0000256" key="4">
    <source>
        <dbReference type="ARBA" id="ARBA00022478"/>
    </source>
</evidence>
<dbReference type="Gene3D" id="3.90.940.10">
    <property type="match status" value="1"/>
</dbReference>
<dbReference type="SUPFAM" id="SSF63562">
    <property type="entry name" value="RPB6/omega subunit-like"/>
    <property type="match status" value="1"/>
</dbReference>
<evidence type="ECO:0000256" key="10">
    <source>
        <dbReference type="HAMAP-Rule" id="MF_00366"/>
    </source>
</evidence>
<organism evidence="11 12">
    <name type="scientific">Sulfobacillus benefaciens</name>
    <dbReference type="NCBI Taxonomy" id="453960"/>
    <lineage>
        <taxon>Bacteria</taxon>
        <taxon>Bacillati</taxon>
        <taxon>Bacillota</taxon>
        <taxon>Clostridia</taxon>
        <taxon>Eubacteriales</taxon>
        <taxon>Clostridiales Family XVII. Incertae Sedis</taxon>
        <taxon>Sulfobacillus</taxon>
    </lineage>
</organism>
<accession>A0A2T2XAR8</accession>
<evidence type="ECO:0000256" key="5">
    <source>
        <dbReference type="ARBA" id="ARBA00022679"/>
    </source>
</evidence>
<dbReference type="EC" id="2.7.7.6" evidence="2 10"/>
<dbReference type="AlphaFoldDB" id="A0A2T2XAR8"/>
<dbReference type="GO" id="GO:0003677">
    <property type="term" value="F:DNA binding"/>
    <property type="evidence" value="ECO:0007669"/>
    <property type="project" value="UniProtKB-UniRule"/>
</dbReference>
<dbReference type="GO" id="GO:0000428">
    <property type="term" value="C:DNA-directed RNA polymerase complex"/>
    <property type="evidence" value="ECO:0007669"/>
    <property type="project" value="UniProtKB-KW"/>
</dbReference>
<dbReference type="Proteomes" id="UP000242699">
    <property type="component" value="Unassembled WGS sequence"/>
</dbReference>
<dbReference type="InterPro" id="IPR003716">
    <property type="entry name" value="DNA-dir_RNA_pol_omega"/>
</dbReference>
<dbReference type="SMART" id="SM01409">
    <property type="entry name" value="RNA_pol_Rpb6"/>
    <property type="match status" value="1"/>
</dbReference>
<dbReference type="EMBL" id="PXYT01000002">
    <property type="protein sequence ID" value="PSR31558.1"/>
    <property type="molecule type" value="Genomic_DNA"/>
</dbReference>
<comment type="function">
    <text evidence="10">Promotes RNA polymerase assembly. Latches the N- and C-terminal regions of the beta' subunit thereby facilitating its interaction with the beta and alpha subunits.</text>
</comment>
<dbReference type="HAMAP" id="MF_00366">
    <property type="entry name" value="RNApol_bact_RpoZ"/>
    <property type="match status" value="1"/>
</dbReference>
<dbReference type="GO" id="GO:0003899">
    <property type="term" value="F:DNA-directed RNA polymerase activity"/>
    <property type="evidence" value="ECO:0007669"/>
    <property type="project" value="UniProtKB-UniRule"/>
</dbReference>
<evidence type="ECO:0000256" key="9">
    <source>
        <dbReference type="ARBA" id="ARBA00048552"/>
    </source>
</evidence>
<gene>
    <name evidence="10 11" type="primary">rpoZ</name>
    <name evidence="11" type="ORF">C7B43_02360</name>
</gene>
<reference evidence="11 12" key="1">
    <citation type="journal article" date="2014" name="BMC Genomics">
        <title>Comparison of environmental and isolate Sulfobacillus genomes reveals diverse carbon, sulfur, nitrogen, and hydrogen metabolisms.</title>
        <authorList>
            <person name="Justice N.B."/>
            <person name="Norman A."/>
            <person name="Brown C.T."/>
            <person name="Singh A."/>
            <person name="Thomas B.C."/>
            <person name="Banfield J.F."/>
        </authorList>
    </citation>
    <scope>NUCLEOTIDE SEQUENCE [LARGE SCALE GENOMIC DNA]</scope>
    <source>
        <strain evidence="11">AMDSBA1</strain>
    </source>
</reference>
<evidence type="ECO:0000256" key="7">
    <source>
        <dbReference type="ARBA" id="ARBA00023163"/>
    </source>
</evidence>
<proteinExistence type="inferred from homology"/>
<evidence type="ECO:0000256" key="2">
    <source>
        <dbReference type="ARBA" id="ARBA00012418"/>
    </source>
</evidence>
<keyword evidence="7 10" id="KW-0804">Transcription</keyword>
<evidence type="ECO:0000256" key="8">
    <source>
        <dbReference type="ARBA" id="ARBA00029924"/>
    </source>
</evidence>
<dbReference type="Pfam" id="PF01192">
    <property type="entry name" value="RNA_pol_Rpb6"/>
    <property type="match status" value="1"/>
</dbReference>
<keyword evidence="5 10" id="KW-0808">Transferase</keyword>
<name>A0A2T2XAR8_9FIRM</name>
<dbReference type="InterPro" id="IPR036161">
    <property type="entry name" value="RPB6/omega-like_sf"/>
</dbReference>
<evidence type="ECO:0000256" key="6">
    <source>
        <dbReference type="ARBA" id="ARBA00022695"/>
    </source>
</evidence>